<comment type="subcellular location">
    <subcellularLocation>
        <location evidence="1 14">Cell membrane</location>
        <topology evidence="1 14">Multi-pass membrane protein</topology>
    </subcellularLocation>
</comment>
<feature type="domain" description="G-protein coupled receptors family 1 profile" evidence="15">
    <location>
        <begin position="92"/>
        <end position="341"/>
    </location>
</feature>
<dbReference type="PROSITE" id="PS50262">
    <property type="entry name" value="G_PROTEIN_RECEP_F1_2"/>
    <property type="match status" value="1"/>
</dbReference>
<dbReference type="Gene3D" id="1.20.1070.10">
    <property type="entry name" value="Rhodopsin 7-helix transmembrane proteins"/>
    <property type="match status" value="1"/>
</dbReference>
<dbReference type="InterPro" id="IPR017452">
    <property type="entry name" value="GPCR_Rhodpsn_7TM"/>
</dbReference>
<evidence type="ECO:0000313" key="16">
    <source>
        <dbReference type="Proteomes" id="UP000515159"/>
    </source>
</evidence>
<dbReference type="RefSeq" id="XP_033779199.1">
    <property type="nucleotide sequence ID" value="XM_033923308.1"/>
</dbReference>
<evidence type="ECO:0000256" key="2">
    <source>
        <dbReference type="ARBA" id="ARBA00022475"/>
    </source>
</evidence>
<reference evidence="17" key="1">
    <citation type="submission" date="2025-08" db="UniProtKB">
        <authorList>
            <consortium name="RefSeq"/>
        </authorList>
    </citation>
    <scope>IDENTIFICATION</scope>
</reference>
<organism evidence="16 17">
    <name type="scientific">Geotrypetes seraphini</name>
    <name type="common">Gaboon caecilian</name>
    <name type="synonym">Caecilia seraphini</name>
    <dbReference type="NCBI Taxonomy" id="260995"/>
    <lineage>
        <taxon>Eukaryota</taxon>
        <taxon>Metazoa</taxon>
        <taxon>Chordata</taxon>
        <taxon>Craniata</taxon>
        <taxon>Vertebrata</taxon>
        <taxon>Euteleostomi</taxon>
        <taxon>Amphibia</taxon>
        <taxon>Gymnophiona</taxon>
        <taxon>Geotrypetes</taxon>
    </lineage>
</organism>
<dbReference type="Proteomes" id="UP000515159">
    <property type="component" value="Chromosome 16"/>
</dbReference>
<evidence type="ECO:0000256" key="11">
    <source>
        <dbReference type="ARBA" id="ARBA00023180"/>
    </source>
</evidence>
<keyword evidence="3 14" id="KW-0716">Sensory transduction</keyword>
<dbReference type="PROSITE" id="PS00237">
    <property type="entry name" value="G_PROTEIN_RECEP_F1_1"/>
    <property type="match status" value="1"/>
</dbReference>
<keyword evidence="5 14" id="KW-0552">Olfaction</keyword>
<dbReference type="CDD" id="cd13954">
    <property type="entry name" value="7tmA_OR"/>
    <property type="match status" value="1"/>
</dbReference>
<dbReference type="OrthoDB" id="9445499at2759"/>
<evidence type="ECO:0000313" key="17">
    <source>
        <dbReference type="RefSeq" id="XP_033779199.1"/>
    </source>
</evidence>
<evidence type="ECO:0000256" key="8">
    <source>
        <dbReference type="ARBA" id="ARBA00023136"/>
    </source>
</evidence>
<sequence length="358" mass="40481">MELTEAGEDMSLNLLQEPQDMELEANAESIIELPSEDMEICCVRGKLNIGRMHGGNQTEVKDFILHGLSINEGADIILFLIFLGIYTLTLVGNIMIIMLVWYNPTLHKPMYIFLGNLSFVEIWYTSSTIPKMLYGFLSTVNYISFIGCFLQYFFFFSLGTTECFLLTVMGYDRYLAICQPLRYNVLMSSRICSSLAASCWISGFLWSMVPISLISQLPFCGDNEIDHFLCDTGPLLELACVRDFATEMTSSLSISLALLATFSFTCISYAFIIQTIIRIPSSSGRRKAFSTCASHLTVVTMFFGCAMYMYIRPLGNHPFYVDKMVAVLYTIVTPLMNPIVYSMRNKEFIQAVKKVIKC</sequence>
<feature type="transmembrane region" description="Helical" evidence="14">
    <location>
        <begin position="289"/>
        <end position="311"/>
    </location>
</feature>
<protein>
    <recommendedName>
        <fullName evidence="14">Olfactory receptor</fullName>
    </recommendedName>
</protein>
<evidence type="ECO:0000256" key="5">
    <source>
        <dbReference type="ARBA" id="ARBA00022725"/>
    </source>
</evidence>
<keyword evidence="12 13" id="KW-0807">Transducer</keyword>
<dbReference type="GeneID" id="117349716"/>
<feature type="transmembrane region" description="Helical" evidence="14">
    <location>
        <begin position="109"/>
        <end position="129"/>
    </location>
</feature>
<dbReference type="GO" id="GO:0005886">
    <property type="term" value="C:plasma membrane"/>
    <property type="evidence" value="ECO:0007669"/>
    <property type="project" value="UniProtKB-SubCell"/>
</dbReference>
<keyword evidence="4 13" id="KW-0812">Transmembrane</keyword>
<dbReference type="KEGG" id="gsh:117349716"/>
<evidence type="ECO:0000256" key="13">
    <source>
        <dbReference type="RuleBase" id="RU000688"/>
    </source>
</evidence>
<proteinExistence type="inferred from homology"/>
<dbReference type="InterPro" id="IPR050939">
    <property type="entry name" value="Olfactory_GPCR1"/>
</dbReference>
<feature type="transmembrane region" description="Helical" evidence="14">
    <location>
        <begin position="254"/>
        <end position="277"/>
    </location>
</feature>
<keyword evidence="11" id="KW-0325">Glycoprotein</keyword>
<evidence type="ECO:0000256" key="12">
    <source>
        <dbReference type="ARBA" id="ARBA00023224"/>
    </source>
</evidence>
<evidence type="ECO:0000256" key="7">
    <source>
        <dbReference type="ARBA" id="ARBA00023040"/>
    </source>
</evidence>
<keyword evidence="8 14" id="KW-0472">Membrane</keyword>
<evidence type="ECO:0000256" key="14">
    <source>
        <dbReference type="RuleBase" id="RU363047"/>
    </source>
</evidence>
<gene>
    <name evidence="17" type="primary">LOC117349716</name>
</gene>
<dbReference type="GO" id="GO:0004930">
    <property type="term" value="F:G protein-coupled receptor activity"/>
    <property type="evidence" value="ECO:0007669"/>
    <property type="project" value="UniProtKB-KW"/>
</dbReference>
<name>A0A6P8P6A3_GEOSA</name>
<feature type="transmembrane region" description="Helical" evidence="14">
    <location>
        <begin position="191"/>
        <end position="209"/>
    </location>
</feature>
<evidence type="ECO:0000259" key="15">
    <source>
        <dbReference type="PROSITE" id="PS50262"/>
    </source>
</evidence>
<keyword evidence="2 14" id="KW-1003">Cell membrane</keyword>
<accession>A0A6P8P6A3</accession>
<dbReference type="InParanoid" id="A0A6P8P6A3"/>
<dbReference type="PRINTS" id="PR00237">
    <property type="entry name" value="GPCRRHODOPSN"/>
</dbReference>
<dbReference type="InterPro" id="IPR000725">
    <property type="entry name" value="Olfact_rcpt"/>
</dbReference>
<dbReference type="PANTHER" id="PTHR24242:SF359">
    <property type="entry name" value="ODORANT RECEPTOR-RELATED"/>
    <property type="match status" value="1"/>
</dbReference>
<evidence type="ECO:0000256" key="6">
    <source>
        <dbReference type="ARBA" id="ARBA00022989"/>
    </source>
</evidence>
<dbReference type="SUPFAM" id="SSF81321">
    <property type="entry name" value="Family A G protein-coupled receptor-like"/>
    <property type="match status" value="1"/>
</dbReference>
<evidence type="ECO:0000256" key="1">
    <source>
        <dbReference type="ARBA" id="ARBA00004651"/>
    </source>
</evidence>
<keyword evidence="16" id="KW-1185">Reference proteome</keyword>
<dbReference type="InterPro" id="IPR000276">
    <property type="entry name" value="GPCR_Rhodpsn"/>
</dbReference>
<dbReference type="FunFam" id="1.20.1070.10:FF:000001">
    <property type="entry name" value="Olfactory receptor"/>
    <property type="match status" value="1"/>
</dbReference>
<evidence type="ECO:0000256" key="10">
    <source>
        <dbReference type="ARBA" id="ARBA00023170"/>
    </source>
</evidence>
<dbReference type="AlphaFoldDB" id="A0A6P8P6A3"/>
<evidence type="ECO:0000256" key="4">
    <source>
        <dbReference type="ARBA" id="ARBA00022692"/>
    </source>
</evidence>
<feature type="transmembrane region" description="Helical" evidence="14">
    <location>
        <begin position="76"/>
        <end position="102"/>
    </location>
</feature>
<evidence type="ECO:0000256" key="9">
    <source>
        <dbReference type="ARBA" id="ARBA00023157"/>
    </source>
</evidence>
<comment type="similarity">
    <text evidence="13">Belongs to the G-protein coupled receptor 1 family.</text>
</comment>
<feature type="transmembrane region" description="Helical" evidence="14">
    <location>
        <begin position="323"/>
        <end position="343"/>
    </location>
</feature>
<dbReference type="FunCoup" id="A0A6P8P6A3">
    <property type="interactions" value="279"/>
</dbReference>
<keyword evidence="9" id="KW-1015">Disulfide bond</keyword>
<dbReference type="PANTHER" id="PTHR24242">
    <property type="entry name" value="G-PROTEIN COUPLED RECEPTOR"/>
    <property type="match status" value="1"/>
</dbReference>
<keyword evidence="6 14" id="KW-1133">Transmembrane helix</keyword>
<keyword evidence="10 13" id="KW-0675">Receptor</keyword>
<dbReference type="GO" id="GO:0004984">
    <property type="term" value="F:olfactory receptor activity"/>
    <property type="evidence" value="ECO:0007669"/>
    <property type="project" value="InterPro"/>
</dbReference>
<dbReference type="PRINTS" id="PR00245">
    <property type="entry name" value="OLFACTORYR"/>
</dbReference>
<keyword evidence="7 13" id="KW-0297">G-protein coupled receptor</keyword>
<dbReference type="Pfam" id="PF13853">
    <property type="entry name" value="7tm_4"/>
    <property type="match status" value="1"/>
</dbReference>
<feature type="transmembrane region" description="Helical" evidence="14">
    <location>
        <begin position="149"/>
        <end position="171"/>
    </location>
</feature>
<evidence type="ECO:0000256" key="3">
    <source>
        <dbReference type="ARBA" id="ARBA00022606"/>
    </source>
</evidence>